<proteinExistence type="predicted"/>
<dbReference type="KEGG" id="pns:A9D12_04640"/>
<evidence type="ECO:0000313" key="3">
    <source>
        <dbReference type="Proteomes" id="UP000078263"/>
    </source>
</evidence>
<dbReference type="STRING" id="1112.A9D12_04640"/>
<dbReference type="NCBIfam" id="TIGR04433">
    <property type="entry name" value="UrcA_uranyl"/>
    <property type="match status" value="1"/>
</dbReference>
<reference evidence="2 3" key="1">
    <citation type="submission" date="2016-05" db="EMBL/GenBank/DDBJ databases">
        <title>Compelete Genome Sequence of Bacteriochlorophyll-Synthesizing Bacterium Porphyrobacter neustonensis DSM 9434.</title>
        <authorList>
            <person name="Shi X.-L."/>
            <person name="Wu Y.-H."/>
            <person name="Cheng H."/>
            <person name="Xu L."/>
            <person name="Zhang X.-Q."/>
            <person name="Wang C.-S."/>
            <person name="Xu X.-W."/>
        </authorList>
    </citation>
    <scope>NUCLEOTIDE SEQUENCE [LARGE SCALE GENOMIC DNA]</scope>
    <source>
        <strain evidence="2 3">DSM 9434</strain>
    </source>
</reference>
<sequence length="112" mass="11524">MTTLAKTFAFTLAAAGLTGAAITPALAAPAGPAPAERMTMSIATADLDLDTPAGQRTLDRRINAAARQVCRTVSVRTGTRIVDAEATNCLAKARAEAKQQVAALMNAERRGG</sequence>
<feature type="chain" id="PRO_5008251690" description="UrcA family protein" evidence="1">
    <location>
        <begin position="28"/>
        <end position="112"/>
    </location>
</feature>
<dbReference type="RefSeq" id="WP_068350228.1">
    <property type="nucleotide sequence ID" value="NZ_CP016033.1"/>
</dbReference>
<evidence type="ECO:0000256" key="1">
    <source>
        <dbReference type="SAM" id="SignalP"/>
    </source>
</evidence>
<protein>
    <recommendedName>
        <fullName evidence="4">UrcA family protein</fullName>
    </recommendedName>
</protein>
<accession>A0A192D2L9</accession>
<organism evidence="2 3">
    <name type="scientific">Erythrobacter neustonensis</name>
    <dbReference type="NCBI Taxonomy" id="1112"/>
    <lineage>
        <taxon>Bacteria</taxon>
        <taxon>Pseudomonadati</taxon>
        <taxon>Pseudomonadota</taxon>
        <taxon>Alphaproteobacteria</taxon>
        <taxon>Sphingomonadales</taxon>
        <taxon>Erythrobacteraceae</taxon>
        <taxon>Erythrobacter/Porphyrobacter group</taxon>
        <taxon>Erythrobacter</taxon>
    </lineage>
</organism>
<dbReference type="EMBL" id="CP016033">
    <property type="protein sequence ID" value="ANK12350.1"/>
    <property type="molecule type" value="Genomic_DNA"/>
</dbReference>
<evidence type="ECO:0000313" key="2">
    <source>
        <dbReference type="EMBL" id="ANK12350.1"/>
    </source>
</evidence>
<keyword evidence="1" id="KW-0732">Signal</keyword>
<dbReference type="Proteomes" id="UP000078263">
    <property type="component" value="Chromosome"/>
</dbReference>
<dbReference type="InterPro" id="IPR030972">
    <property type="entry name" value="UrcA_uranyl"/>
</dbReference>
<dbReference type="AlphaFoldDB" id="A0A192D2L9"/>
<gene>
    <name evidence="2" type="ORF">A9D12_04640</name>
</gene>
<name>A0A192D2L9_9SPHN</name>
<keyword evidence="3" id="KW-1185">Reference proteome</keyword>
<evidence type="ECO:0008006" key="4">
    <source>
        <dbReference type="Google" id="ProtNLM"/>
    </source>
</evidence>
<feature type="signal peptide" evidence="1">
    <location>
        <begin position="1"/>
        <end position="27"/>
    </location>
</feature>